<keyword evidence="3" id="KW-1185">Reference proteome</keyword>
<dbReference type="AlphaFoldDB" id="A0A9P4H785"/>
<accession>A0A9P4H785</accession>
<sequence>MSSATTQGRNPSRVRSDGDRSPGTQEFFDVLLGNGPFTHGNHISENTVAQMSTQRTVNPIAASAETPILPDAFFQSVSALNDTNDRLRWYMSVHITLSSANYPDVIPGVYNHLDTRLLSRLDSQDARKSEINRIREGLIKSTGIVGAVGTGNAMGTLSDRVPESLRETECMRAKESDEEARMRGRKFWTNIYASNPAVDLEASVRVSPDYAFVVRDVLYARVFSFDGILDDRTTGYAMLFGLYEMDCPNQLQHHMKGIKLRHGPAPIPVLPHSNQLGES</sequence>
<dbReference type="PANTHER" id="PTHR28180">
    <property type="entry name" value="CONSERVED MITOCHONDRIAL PROTEIN-RELATED"/>
    <property type="match status" value="1"/>
</dbReference>
<dbReference type="Proteomes" id="UP000799777">
    <property type="component" value="Unassembled WGS sequence"/>
</dbReference>
<evidence type="ECO:0000256" key="1">
    <source>
        <dbReference type="SAM" id="MobiDB-lite"/>
    </source>
</evidence>
<protein>
    <submittedName>
        <fullName evidence="2">Uncharacterized protein</fullName>
    </submittedName>
</protein>
<dbReference type="OrthoDB" id="5537330at2759"/>
<name>A0A9P4H785_9PLEO</name>
<evidence type="ECO:0000313" key="2">
    <source>
        <dbReference type="EMBL" id="KAF2028222.1"/>
    </source>
</evidence>
<dbReference type="InterPro" id="IPR052999">
    <property type="entry name" value="PTS1_Protein"/>
</dbReference>
<evidence type="ECO:0000313" key="3">
    <source>
        <dbReference type="Proteomes" id="UP000799777"/>
    </source>
</evidence>
<comment type="caution">
    <text evidence="2">The sequence shown here is derived from an EMBL/GenBank/DDBJ whole genome shotgun (WGS) entry which is preliminary data.</text>
</comment>
<dbReference type="EMBL" id="ML978216">
    <property type="protein sequence ID" value="KAF2028222.1"/>
    <property type="molecule type" value="Genomic_DNA"/>
</dbReference>
<organism evidence="2 3">
    <name type="scientific">Setomelanomma holmii</name>
    <dbReference type="NCBI Taxonomy" id="210430"/>
    <lineage>
        <taxon>Eukaryota</taxon>
        <taxon>Fungi</taxon>
        <taxon>Dikarya</taxon>
        <taxon>Ascomycota</taxon>
        <taxon>Pezizomycotina</taxon>
        <taxon>Dothideomycetes</taxon>
        <taxon>Pleosporomycetidae</taxon>
        <taxon>Pleosporales</taxon>
        <taxon>Pleosporineae</taxon>
        <taxon>Phaeosphaeriaceae</taxon>
        <taxon>Setomelanomma</taxon>
    </lineage>
</organism>
<proteinExistence type="predicted"/>
<dbReference type="Gene3D" id="1.20.1290.10">
    <property type="entry name" value="AhpD-like"/>
    <property type="match status" value="1"/>
</dbReference>
<gene>
    <name evidence="2" type="ORF">EK21DRAFT_114133</name>
</gene>
<dbReference type="InterPro" id="IPR029032">
    <property type="entry name" value="AhpD-like"/>
</dbReference>
<feature type="region of interest" description="Disordered" evidence="1">
    <location>
        <begin position="1"/>
        <end position="26"/>
    </location>
</feature>
<reference evidence="2" key="1">
    <citation type="journal article" date="2020" name="Stud. Mycol.">
        <title>101 Dothideomycetes genomes: a test case for predicting lifestyles and emergence of pathogens.</title>
        <authorList>
            <person name="Haridas S."/>
            <person name="Albert R."/>
            <person name="Binder M."/>
            <person name="Bloem J."/>
            <person name="Labutti K."/>
            <person name="Salamov A."/>
            <person name="Andreopoulos B."/>
            <person name="Baker S."/>
            <person name="Barry K."/>
            <person name="Bills G."/>
            <person name="Bluhm B."/>
            <person name="Cannon C."/>
            <person name="Castanera R."/>
            <person name="Culley D."/>
            <person name="Daum C."/>
            <person name="Ezra D."/>
            <person name="Gonzalez J."/>
            <person name="Henrissat B."/>
            <person name="Kuo A."/>
            <person name="Liang C."/>
            <person name="Lipzen A."/>
            <person name="Lutzoni F."/>
            <person name="Magnuson J."/>
            <person name="Mondo S."/>
            <person name="Nolan M."/>
            <person name="Ohm R."/>
            <person name="Pangilinan J."/>
            <person name="Park H.-J."/>
            <person name="Ramirez L."/>
            <person name="Alfaro M."/>
            <person name="Sun H."/>
            <person name="Tritt A."/>
            <person name="Yoshinaga Y."/>
            <person name="Zwiers L.-H."/>
            <person name="Turgeon B."/>
            <person name="Goodwin S."/>
            <person name="Spatafora J."/>
            <person name="Crous P."/>
            <person name="Grigoriev I."/>
        </authorList>
    </citation>
    <scope>NUCLEOTIDE SEQUENCE</scope>
    <source>
        <strain evidence="2">CBS 110217</strain>
    </source>
</reference>
<feature type="compositionally biased region" description="Polar residues" evidence="1">
    <location>
        <begin position="1"/>
        <end position="10"/>
    </location>
</feature>